<evidence type="ECO:0000313" key="4">
    <source>
        <dbReference type="Proteomes" id="UP001470230"/>
    </source>
</evidence>
<feature type="region of interest" description="Disordered" evidence="1">
    <location>
        <begin position="583"/>
        <end position="604"/>
    </location>
</feature>
<feature type="compositionally biased region" description="Acidic residues" evidence="1">
    <location>
        <begin position="584"/>
        <end position="595"/>
    </location>
</feature>
<proteinExistence type="predicted"/>
<reference evidence="3 4" key="1">
    <citation type="submission" date="2024-04" db="EMBL/GenBank/DDBJ databases">
        <title>Tritrichomonas musculus Genome.</title>
        <authorList>
            <person name="Alves-Ferreira E."/>
            <person name="Grigg M."/>
            <person name="Lorenzi H."/>
            <person name="Galac M."/>
        </authorList>
    </citation>
    <scope>NUCLEOTIDE SEQUENCE [LARGE SCALE GENOMIC DNA]</scope>
    <source>
        <strain evidence="3 4">EAF2021</strain>
    </source>
</reference>
<dbReference type="Proteomes" id="UP001470230">
    <property type="component" value="Unassembled WGS sequence"/>
</dbReference>
<keyword evidence="2" id="KW-0812">Transmembrane</keyword>
<keyword evidence="2" id="KW-0472">Membrane</keyword>
<evidence type="ECO:0000313" key="3">
    <source>
        <dbReference type="EMBL" id="KAK8878191.1"/>
    </source>
</evidence>
<evidence type="ECO:0000256" key="2">
    <source>
        <dbReference type="SAM" id="Phobius"/>
    </source>
</evidence>
<protein>
    <submittedName>
        <fullName evidence="3">Uncharacterized protein</fullName>
    </submittedName>
</protein>
<evidence type="ECO:0000256" key="1">
    <source>
        <dbReference type="SAM" id="MobiDB-lite"/>
    </source>
</evidence>
<comment type="caution">
    <text evidence="3">The sequence shown here is derived from an EMBL/GenBank/DDBJ whole genome shotgun (WGS) entry which is preliminary data.</text>
</comment>
<gene>
    <name evidence="3" type="ORF">M9Y10_004956</name>
</gene>
<dbReference type="EMBL" id="JAPFFF010000011">
    <property type="protein sequence ID" value="KAK8878191.1"/>
    <property type="molecule type" value="Genomic_DNA"/>
</dbReference>
<accession>A0ABR2JJY0</accession>
<keyword evidence="2" id="KW-1133">Transmembrane helix</keyword>
<feature type="transmembrane region" description="Helical" evidence="2">
    <location>
        <begin position="12"/>
        <end position="43"/>
    </location>
</feature>
<organism evidence="3 4">
    <name type="scientific">Tritrichomonas musculus</name>
    <dbReference type="NCBI Taxonomy" id="1915356"/>
    <lineage>
        <taxon>Eukaryota</taxon>
        <taxon>Metamonada</taxon>
        <taxon>Parabasalia</taxon>
        <taxon>Tritrichomonadida</taxon>
        <taxon>Tritrichomonadidae</taxon>
        <taxon>Tritrichomonas</taxon>
    </lineage>
</organism>
<name>A0ABR2JJY0_9EUKA</name>
<sequence length="670" mass="79467">MNLKSLIESHVFLFFFSSFAISLILYFPTVAIYALLWILYFYLSSSTEVKDDIFKEKNTEDKYYYELLKSLDDQPNENQSSNFLSDAKKIFHPNTAGSSSQTSIELLYILIDKIISSKQKKGGDEYPLDDWLKSYIGSVLPPGTDKEFEFFVRKNKDEITRKIEFSQNGWKKQLELIMSTEPRPDIIPFDYEQYPEHYQNKKLLFHNRIDEYSDNNKREDRTCVIEGKTLWDLIHGDADFYIQYEDYITWYPKDSKIPFWLIPFSLYRWWTPDNDSFESKFEIFGKLNLSKNTKENMFNDPLYLFISAYIKEKSSLEAKLEMARISSIINDKFEAYCLIDLLQKEQIIKVDPVIFEEVVTQCINYFINTKDFSWPLSAFILKKEENHIQLRQLLETYCEDGIILSKDEKHAIAPYDKEDGRFHIDQDLIYEIKGEKIISKALRISNKKDFIQTFIKGIECLKEAKKYSRIMELLTSYYLKWVAEIGHDYKYLSIIWNDIKRKYPLPKEDTEEYYNYLIIDTISATLDPTEMKNNEDTVKEKDIDKVMEKNEDAVEDNDTPSFKKKIINFLINIGILTEEVKSEEVEENREEEETNKEEKSTEEVKCKEEKRKIVGDILRKGWKTYTLRRFVCSILMKQEGWENYLIGVDGVPQDEVLTYNDTNNIFLFNS</sequence>
<keyword evidence="4" id="KW-1185">Reference proteome</keyword>